<accession>A0A1G6GXY9</accession>
<protein>
    <recommendedName>
        <fullName evidence="4">DUF4192 domain-containing protein</fullName>
    </recommendedName>
</protein>
<name>A0A1G6GXY9_9ACTN</name>
<dbReference type="AlphaFoldDB" id="A0A1G6GXY9"/>
<evidence type="ECO:0008006" key="4">
    <source>
        <dbReference type="Google" id="ProtNLM"/>
    </source>
</evidence>
<dbReference type="InterPro" id="IPR025447">
    <property type="entry name" value="DUF4192"/>
</dbReference>
<dbReference type="Pfam" id="PF13830">
    <property type="entry name" value="DUF4192"/>
    <property type="match status" value="1"/>
</dbReference>
<feature type="compositionally biased region" description="Acidic residues" evidence="1">
    <location>
        <begin position="352"/>
        <end position="361"/>
    </location>
</feature>
<keyword evidence="3" id="KW-1185">Reference proteome</keyword>
<feature type="region of interest" description="Disordered" evidence="1">
    <location>
        <begin position="340"/>
        <end position="361"/>
    </location>
</feature>
<dbReference type="EMBL" id="FMYF01000005">
    <property type="protein sequence ID" value="SDB86897.1"/>
    <property type="molecule type" value="Genomic_DNA"/>
</dbReference>
<proteinExistence type="predicted"/>
<dbReference type="Proteomes" id="UP000199086">
    <property type="component" value="Unassembled WGS sequence"/>
</dbReference>
<dbReference type="OrthoDB" id="3264463at2"/>
<evidence type="ECO:0000313" key="2">
    <source>
        <dbReference type="EMBL" id="SDB86897.1"/>
    </source>
</evidence>
<dbReference type="RefSeq" id="WP_092610036.1">
    <property type="nucleotide sequence ID" value="NZ_FMYF01000005.1"/>
</dbReference>
<evidence type="ECO:0000313" key="3">
    <source>
        <dbReference type="Proteomes" id="UP000199086"/>
    </source>
</evidence>
<dbReference type="STRING" id="1577474.GA0111570_105270"/>
<sequence>MDQHSLAAGEPEQLTISTHGLQGILATVPYLLGFHPQQSLVTVLFEGPRVLVTLRLDISRLVDDPEGVEQFVREQLERTEATAVLLVAYTEVPDPIVGERLEGLSIAIEADGLVRDTAPDVMDAVHVAAGRYRSVTCRDTTCCPPEGFDYEAVLSDPAAAQAVVGGLPALADREDLRAAILPGSDDPGEEYDDTLLAMLLWLRGRPPLEVAMEMDARLRQVEAGGRVPQPRDLAILTALATDPHARDVATLRIHRLSAPLWADVWAAAARNTDDLAAVAPLCLVGVAAWARGDGALVCLCLEEAERRCPEHGLVRLLDGVVELGLHPDEWHRMRRESLDDFGPLGPASQLGQEDEEEQSVG</sequence>
<reference evidence="2 3" key="1">
    <citation type="submission" date="2016-06" db="EMBL/GenBank/DDBJ databases">
        <authorList>
            <person name="Olsen C.W."/>
            <person name="Carey S."/>
            <person name="Hinshaw L."/>
            <person name="Karasin A.I."/>
        </authorList>
    </citation>
    <scope>NUCLEOTIDE SEQUENCE [LARGE SCALE GENOMIC DNA]</scope>
    <source>
        <strain evidence="2 3">LZ-22</strain>
    </source>
</reference>
<evidence type="ECO:0000256" key="1">
    <source>
        <dbReference type="SAM" id="MobiDB-lite"/>
    </source>
</evidence>
<gene>
    <name evidence="2" type="ORF">GA0111570_105270</name>
</gene>
<organism evidence="2 3">
    <name type="scientific">Raineyella antarctica</name>
    <dbReference type="NCBI Taxonomy" id="1577474"/>
    <lineage>
        <taxon>Bacteria</taxon>
        <taxon>Bacillati</taxon>
        <taxon>Actinomycetota</taxon>
        <taxon>Actinomycetes</taxon>
        <taxon>Propionibacteriales</taxon>
        <taxon>Propionibacteriaceae</taxon>
        <taxon>Raineyella</taxon>
    </lineage>
</organism>